<protein>
    <recommendedName>
        <fullName evidence="4">Ribbon-helix-helix protein CopG domain-containing protein</fullName>
    </recommendedName>
</protein>
<sequence>MENDRRIRKQIYLDPGQNSQVKQLAARNDKSEAEIIREAIDSYLISNRTNPEDPLFELVGMVRDGVKNGSTTHDRDIYLSKKGDTDEEG</sequence>
<reference evidence="2" key="1">
    <citation type="journal article" date="2014" name="Int. J. Syst. Evol. Microbiol.">
        <title>Complete genome sequence of Corynebacterium casei LMG S-19264T (=DSM 44701T), isolated from a smear-ripened cheese.</title>
        <authorList>
            <consortium name="US DOE Joint Genome Institute (JGI-PGF)"/>
            <person name="Walter F."/>
            <person name="Albersmeier A."/>
            <person name="Kalinowski J."/>
            <person name="Ruckert C."/>
        </authorList>
    </citation>
    <scope>NUCLEOTIDE SEQUENCE</scope>
    <source>
        <strain evidence="2">JCM 12580</strain>
    </source>
</reference>
<dbReference type="RefSeq" id="WP_188634295.1">
    <property type="nucleotide sequence ID" value="NZ_BMNQ01000088.1"/>
</dbReference>
<evidence type="ECO:0000256" key="1">
    <source>
        <dbReference type="SAM" id="MobiDB-lite"/>
    </source>
</evidence>
<reference evidence="2" key="2">
    <citation type="submission" date="2020-09" db="EMBL/GenBank/DDBJ databases">
        <authorList>
            <person name="Sun Q."/>
            <person name="Ohkuma M."/>
        </authorList>
    </citation>
    <scope>NUCLEOTIDE SEQUENCE</scope>
    <source>
        <strain evidence="2">JCM 12580</strain>
    </source>
</reference>
<accession>A0A917Q304</accession>
<dbReference type="Proteomes" id="UP000658382">
    <property type="component" value="Unassembled WGS sequence"/>
</dbReference>
<comment type="caution">
    <text evidence="2">The sequence shown here is derived from an EMBL/GenBank/DDBJ whole genome shotgun (WGS) entry which is preliminary data.</text>
</comment>
<feature type="compositionally biased region" description="Basic and acidic residues" evidence="1">
    <location>
        <begin position="72"/>
        <end position="89"/>
    </location>
</feature>
<dbReference type="AlphaFoldDB" id="A0A917Q304"/>
<evidence type="ECO:0008006" key="4">
    <source>
        <dbReference type="Google" id="ProtNLM"/>
    </source>
</evidence>
<dbReference type="GO" id="GO:0006355">
    <property type="term" value="P:regulation of DNA-templated transcription"/>
    <property type="evidence" value="ECO:0007669"/>
    <property type="project" value="InterPro"/>
</dbReference>
<organism evidence="2 3">
    <name type="scientific">Lentibacillus kapialis</name>
    <dbReference type="NCBI Taxonomy" id="340214"/>
    <lineage>
        <taxon>Bacteria</taxon>
        <taxon>Bacillati</taxon>
        <taxon>Bacillota</taxon>
        <taxon>Bacilli</taxon>
        <taxon>Bacillales</taxon>
        <taxon>Bacillaceae</taxon>
        <taxon>Lentibacillus</taxon>
    </lineage>
</organism>
<dbReference type="InterPro" id="IPR013321">
    <property type="entry name" value="Arc_rbn_hlx_hlx"/>
</dbReference>
<gene>
    <name evidence="2" type="ORF">GCM10007063_33880</name>
</gene>
<keyword evidence="3" id="KW-1185">Reference proteome</keyword>
<dbReference type="Gene3D" id="1.10.1220.10">
    <property type="entry name" value="Met repressor-like"/>
    <property type="match status" value="1"/>
</dbReference>
<name>A0A917Q304_9BACI</name>
<dbReference type="CDD" id="cd21631">
    <property type="entry name" value="RHH_CopG_NikR-like"/>
    <property type="match status" value="1"/>
</dbReference>
<feature type="region of interest" description="Disordered" evidence="1">
    <location>
        <begin position="67"/>
        <end position="89"/>
    </location>
</feature>
<evidence type="ECO:0000313" key="3">
    <source>
        <dbReference type="Proteomes" id="UP000658382"/>
    </source>
</evidence>
<proteinExistence type="predicted"/>
<dbReference type="EMBL" id="BMNQ01000088">
    <property type="protein sequence ID" value="GGK08684.1"/>
    <property type="molecule type" value="Genomic_DNA"/>
</dbReference>
<evidence type="ECO:0000313" key="2">
    <source>
        <dbReference type="EMBL" id="GGK08684.1"/>
    </source>
</evidence>